<dbReference type="PANTHER" id="PTHR12892:SF8">
    <property type="entry name" value="PROTEIN CBG16685"/>
    <property type="match status" value="1"/>
</dbReference>
<feature type="transmembrane region" description="Helical" evidence="1">
    <location>
        <begin position="259"/>
        <end position="279"/>
    </location>
</feature>
<name>A0A0N5B2G5_STREA</name>
<protein>
    <submittedName>
        <fullName evidence="3">Acyl_transf_3 domain-containing protein</fullName>
    </submittedName>
</protein>
<feature type="transmembrane region" description="Helical" evidence="1">
    <location>
        <begin position="225"/>
        <end position="247"/>
    </location>
</feature>
<sequence>MVKSLEMIVKPKTRQEEKKLKNGFEEDDNEDIAYLNLRLIIPVLITYILSGTCVVLSIYLGIREDIYDSTPKNNPKGDIHLLKYGSLKYICKENNPPKANEVPSFLRLVELKSQTNMWLRYAVITPWMIRFFITYCSKRLMDDHKLVKENAFVSMLNSILPYLIFFEILFCSLFSIITVRHDFGDVMHISLHMFVYLAIIYMIIHFCLCTLTLPKDFYPIDIISLAIKFISGSLFCYFGNTVLNYHLTFMIELGCHPYVPYEIAVSEYIAIGGYVLYHFSHVTEIRNIRFICFPRTSSGECEPICSENFSKGGKYEYCRSFELRQRQIQKEKF</sequence>
<keyword evidence="1" id="KW-0812">Transmembrane</keyword>
<dbReference type="WBParaSite" id="SPAL_0000027200.1">
    <property type="protein sequence ID" value="SPAL_0000027200.1"/>
    <property type="gene ID" value="SPAL_0000027200"/>
</dbReference>
<feature type="transmembrane region" description="Helical" evidence="1">
    <location>
        <begin position="118"/>
        <end position="138"/>
    </location>
</feature>
<keyword evidence="1" id="KW-1133">Transmembrane helix</keyword>
<dbReference type="PANTHER" id="PTHR12892">
    <property type="entry name" value="FGF RECEPTOR ACTIVATING PROTEIN 1"/>
    <property type="match status" value="1"/>
</dbReference>
<dbReference type="GO" id="GO:0006506">
    <property type="term" value="P:GPI anchor biosynthetic process"/>
    <property type="evidence" value="ECO:0007669"/>
    <property type="project" value="TreeGrafter"/>
</dbReference>
<reference evidence="3" key="1">
    <citation type="submission" date="2017-02" db="UniProtKB">
        <authorList>
            <consortium name="WormBaseParasite"/>
        </authorList>
    </citation>
    <scope>IDENTIFICATION</scope>
</reference>
<dbReference type="GO" id="GO:0000139">
    <property type="term" value="C:Golgi membrane"/>
    <property type="evidence" value="ECO:0007669"/>
    <property type="project" value="InterPro"/>
</dbReference>
<evidence type="ECO:0000313" key="2">
    <source>
        <dbReference type="Proteomes" id="UP000046392"/>
    </source>
</evidence>
<evidence type="ECO:0000256" key="1">
    <source>
        <dbReference type="SAM" id="Phobius"/>
    </source>
</evidence>
<organism evidence="2 3">
    <name type="scientific">Strongyloides papillosus</name>
    <name type="common">Intestinal threadworm</name>
    <dbReference type="NCBI Taxonomy" id="174720"/>
    <lineage>
        <taxon>Eukaryota</taxon>
        <taxon>Metazoa</taxon>
        <taxon>Ecdysozoa</taxon>
        <taxon>Nematoda</taxon>
        <taxon>Chromadorea</taxon>
        <taxon>Rhabditida</taxon>
        <taxon>Tylenchina</taxon>
        <taxon>Panagrolaimomorpha</taxon>
        <taxon>Strongyloidoidea</taxon>
        <taxon>Strongyloididae</taxon>
        <taxon>Strongyloides</taxon>
    </lineage>
</organism>
<dbReference type="InterPro" id="IPR039545">
    <property type="entry name" value="PGAP2"/>
</dbReference>
<dbReference type="GO" id="GO:0005789">
    <property type="term" value="C:endoplasmic reticulum membrane"/>
    <property type="evidence" value="ECO:0007669"/>
    <property type="project" value="TreeGrafter"/>
</dbReference>
<feature type="transmembrane region" description="Helical" evidence="1">
    <location>
        <begin position="159"/>
        <end position="179"/>
    </location>
</feature>
<accession>A0A0N5B2G5</accession>
<feature type="transmembrane region" description="Helical" evidence="1">
    <location>
        <begin position="191"/>
        <end position="213"/>
    </location>
</feature>
<dbReference type="Proteomes" id="UP000046392">
    <property type="component" value="Unplaced"/>
</dbReference>
<keyword evidence="1" id="KW-0472">Membrane</keyword>
<dbReference type="AlphaFoldDB" id="A0A0N5B2G5"/>
<feature type="transmembrane region" description="Helical" evidence="1">
    <location>
        <begin position="39"/>
        <end position="62"/>
    </location>
</feature>
<keyword evidence="2" id="KW-1185">Reference proteome</keyword>
<evidence type="ECO:0000313" key="3">
    <source>
        <dbReference type="WBParaSite" id="SPAL_0000027200.1"/>
    </source>
</evidence>
<proteinExistence type="predicted"/>